<dbReference type="EMBL" id="AZBU02000003">
    <property type="protein sequence ID" value="TKR89487.1"/>
    <property type="molecule type" value="Genomic_DNA"/>
</dbReference>
<sequence length="251" mass="27923">MDLLNSSGDSDSVIPKRVKEHMREKMAQEAGQAQGDRGCRDCRSSLDQRYQASHLLRRGRGVPKEEAPKAEEPFSSACRAYGPQRRRRGRGDPRGPAKRGKRNRTPPGQMKLNFAAMGAKQGGRVSAHVTAKKPSAVPETNLSASTWMITFPRLVEQTTKKDKRRSDPELETKETKQFEVVDLDSPAPSPKKAKKSKEEPPKKAKPASPKKAAKEPVKPKARDERKPSSFENSKDVELPGAWNRHQSTATH</sequence>
<evidence type="ECO:0000313" key="3">
    <source>
        <dbReference type="Proteomes" id="UP000298663"/>
    </source>
</evidence>
<gene>
    <name evidence="2" type="ORF">L596_013584</name>
</gene>
<feature type="region of interest" description="Disordered" evidence="1">
    <location>
        <begin position="1"/>
        <end position="251"/>
    </location>
</feature>
<dbReference type="Proteomes" id="UP000298663">
    <property type="component" value="Unassembled WGS sequence"/>
</dbReference>
<evidence type="ECO:0000313" key="2">
    <source>
        <dbReference type="EMBL" id="TKR89487.1"/>
    </source>
</evidence>
<organism evidence="2 3">
    <name type="scientific">Steinernema carpocapsae</name>
    <name type="common">Entomopathogenic nematode</name>
    <dbReference type="NCBI Taxonomy" id="34508"/>
    <lineage>
        <taxon>Eukaryota</taxon>
        <taxon>Metazoa</taxon>
        <taxon>Ecdysozoa</taxon>
        <taxon>Nematoda</taxon>
        <taxon>Chromadorea</taxon>
        <taxon>Rhabditida</taxon>
        <taxon>Tylenchina</taxon>
        <taxon>Panagrolaimomorpha</taxon>
        <taxon>Strongyloidoidea</taxon>
        <taxon>Steinernematidae</taxon>
        <taxon>Steinernema</taxon>
    </lineage>
</organism>
<keyword evidence="3" id="KW-1185">Reference proteome</keyword>
<dbReference type="AlphaFoldDB" id="A0A4U5P0L3"/>
<protein>
    <submittedName>
        <fullName evidence="2">Uncharacterized protein</fullName>
    </submittedName>
</protein>
<reference evidence="2 3" key="2">
    <citation type="journal article" date="2019" name="G3 (Bethesda)">
        <title>Hybrid Assembly of the Genome of the Entomopathogenic Nematode Steinernema carpocapsae Identifies the X-Chromosome.</title>
        <authorList>
            <person name="Serra L."/>
            <person name="Macchietto M."/>
            <person name="Macias-Munoz A."/>
            <person name="McGill C.J."/>
            <person name="Rodriguez I.M."/>
            <person name="Rodriguez B."/>
            <person name="Murad R."/>
            <person name="Mortazavi A."/>
        </authorList>
    </citation>
    <scope>NUCLEOTIDE SEQUENCE [LARGE SCALE GENOMIC DNA]</scope>
    <source>
        <strain evidence="2 3">ALL</strain>
    </source>
</reference>
<feature type="compositionally biased region" description="Basic and acidic residues" evidence="1">
    <location>
        <begin position="212"/>
        <end position="237"/>
    </location>
</feature>
<feature type="compositionally biased region" description="Polar residues" evidence="1">
    <location>
        <begin position="1"/>
        <end position="10"/>
    </location>
</feature>
<feature type="compositionally biased region" description="Basic and acidic residues" evidence="1">
    <location>
        <begin position="158"/>
        <end position="179"/>
    </location>
</feature>
<feature type="compositionally biased region" description="Basic and acidic residues" evidence="1">
    <location>
        <begin position="62"/>
        <end position="72"/>
    </location>
</feature>
<accession>A0A4U5P0L3</accession>
<evidence type="ECO:0000256" key="1">
    <source>
        <dbReference type="SAM" id="MobiDB-lite"/>
    </source>
</evidence>
<feature type="compositionally biased region" description="Polar residues" evidence="1">
    <location>
        <begin position="138"/>
        <end position="148"/>
    </location>
</feature>
<feature type="compositionally biased region" description="Basic and acidic residues" evidence="1">
    <location>
        <begin position="37"/>
        <end position="46"/>
    </location>
</feature>
<comment type="caution">
    <text evidence="2">The sequence shown here is derived from an EMBL/GenBank/DDBJ whole genome shotgun (WGS) entry which is preliminary data.</text>
</comment>
<reference evidence="2 3" key="1">
    <citation type="journal article" date="2015" name="Genome Biol.">
        <title>Comparative genomics of Steinernema reveals deeply conserved gene regulatory networks.</title>
        <authorList>
            <person name="Dillman A.R."/>
            <person name="Macchietto M."/>
            <person name="Porter C.F."/>
            <person name="Rogers A."/>
            <person name="Williams B."/>
            <person name="Antoshechkin I."/>
            <person name="Lee M.M."/>
            <person name="Goodwin Z."/>
            <person name="Lu X."/>
            <person name="Lewis E.E."/>
            <person name="Goodrich-Blair H."/>
            <person name="Stock S.P."/>
            <person name="Adams B.J."/>
            <person name="Sternberg P.W."/>
            <person name="Mortazavi A."/>
        </authorList>
    </citation>
    <scope>NUCLEOTIDE SEQUENCE [LARGE SCALE GENOMIC DNA]</scope>
    <source>
        <strain evidence="2 3">ALL</strain>
    </source>
</reference>
<name>A0A4U5P0L3_STECR</name>
<proteinExistence type="predicted"/>